<evidence type="ECO:0000259" key="6">
    <source>
        <dbReference type="Pfam" id="PF01370"/>
    </source>
</evidence>
<feature type="domain" description="NAD-dependent epimerase/dehydratase" evidence="6">
    <location>
        <begin position="22"/>
        <end position="252"/>
    </location>
</feature>
<dbReference type="PANTHER" id="PTHR43238:SF1">
    <property type="entry name" value="GDP-L-FUCOSE SYNTHASE"/>
    <property type="match status" value="1"/>
</dbReference>
<dbReference type="GO" id="GO:0050577">
    <property type="term" value="F:GDP-L-fucose synthase activity"/>
    <property type="evidence" value="ECO:0007669"/>
    <property type="project" value="UniProtKB-UniRule"/>
</dbReference>
<feature type="binding site" evidence="5">
    <location>
        <position position="155"/>
    </location>
    <ligand>
        <name>NADP(+)</name>
        <dbReference type="ChEBI" id="CHEBI:58349"/>
    </ligand>
</feature>
<feature type="binding site" evidence="5">
    <location>
        <position position="202"/>
    </location>
    <ligand>
        <name>substrate</name>
    </ligand>
</feature>
<dbReference type="EC" id="1.1.1.271" evidence="5"/>
<dbReference type="InterPro" id="IPR036291">
    <property type="entry name" value="NAD(P)-bd_dom_sf"/>
</dbReference>
<dbReference type="OrthoDB" id="9811425at2"/>
<feature type="binding site" evidence="5">
    <location>
        <begin position="120"/>
        <end position="123"/>
    </location>
    <ligand>
        <name>NADP(+)</name>
        <dbReference type="ChEBI" id="CHEBI:58349"/>
    </ligand>
</feature>
<feature type="binding site" evidence="5">
    <location>
        <begin position="26"/>
        <end position="32"/>
    </location>
    <ligand>
        <name>NADP(+)</name>
        <dbReference type="ChEBI" id="CHEBI:58349"/>
    </ligand>
</feature>
<evidence type="ECO:0000313" key="7">
    <source>
        <dbReference type="EMBL" id="BAQ15729.1"/>
    </source>
</evidence>
<dbReference type="Pfam" id="PF01370">
    <property type="entry name" value="Epimerase"/>
    <property type="match status" value="1"/>
</dbReference>
<evidence type="ECO:0000256" key="1">
    <source>
        <dbReference type="ARBA" id="ARBA00005959"/>
    </source>
</evidence>
<name>A0A0A8K161_9HYPH</name>
<dbReference type="GO" id="GO:0042351">
    <property type="term" value="P:'de novo' GDP-L-fucose biosynthetic process"/>
    <property type="evidence" value="ECO:0007669"/>
    <property type="project" value="UniProtKB-UniRule"/>
</dbReference>
<keyword evidence="2 5" id="KW-0521">NADP</keyword>
<dbReference type="InterPro" id="IPR001509">
    <property type="entry name" value="Epimerase_deHydtase"/>
</dbReference>
<dbReference type="STRING" id="1384459.GL4_0259"/>
<keyword evidence="4 5" id="KW-0413">Isomerase</keyword>
<feature type="binding site" evidence="5">
    <location>
        <begin position="178"/>
        <end position="181"/>
    </location>
    <ligand>
        <name>NADP(+)</name>
        <dbReference type="ChEBI" id="CHEBI:58349"/>
    </ligand>
</feature>
<proteinExistence type="inferred from homology"/>
<dbReference type="GO" id="GO:0016853">
    <property type="term" value="F:isomerase activity"/>
    <property type="evidence" value="ECO:0007669"/>
    <property type="project" value="UniProtKB-KW"/>
</dbReference>
<gene>
    <name evidence="5" type="primary">fcl</name>
    <name evidence="7" type="ORF">GL4_0259</name>
</gene>
<dbReference type="HAMAP" id="MF_00956">
    <property type="entry name" value="GDP_fucose_synth"/>
    <property type="match status" value="1"/>
</dbReference>
<feature type="binding site" evidence="5">
    <location>
        <position position="217"/>
    </location>
    <ligand>
        <name>substrate</name>
    </ligand>
</feature>
<feature type="site" description="Important for catalytic activity" evidence="5">
    <location>
        <position position="122"/>
    </location>
</feature>
<dbReference type="AlphaFoldDB" id="A0A0A8K161"/>
<sequence length="332" mass="36246">MEPANDTRGLMASQLDISGKRIFVAGHKGLVGQALVRRLEQEPVEILTAGRSGVDLRDQAATKSYLKTTAPDIVIVAAAKVGGILANATYPVDFLNDNLLIESNLIAGSHEADIDRLLFLGSSCIYPREAPQPMREDALLTGPLEPTNKWYAIAKIAGIMLCQAYREQYGRSYISAMPTNLYGPGDNFDLNNSHVIPALMRKVDAAAREGASSVEIWGTGTPLREFMHVDDLADALVFLLREYDDAEHINVGTGEEVTIAELAQRMMEAVGFSGELRFDKSKPDGTPRKVMDCSRLAALGWRPKYDLAAGLKQTYEWYTGELGKGEIRLGAA</sequence>
<organism evidence="7 8">
    <name type="scientific">Methyloceanibacter caenitepidi</name>
    <dbReference type="NCBI Taxonomy" id="1384459"/>
    <lineage>
        <taxon>Bacteria</taxon>
        <taxon>Pseudomonadati</taxon>
        <taxon>Pseudomonadota</taxon>
        <taxon>Alphaproteobacteria</taxon>
        <taxon>Hyphomicrobiales</taxon>
        <taxon>Hyphomicrobiaceae</taxon>
        <taxon>Methyloceanibacter</taxon>
    </lineage>
</organism>
<comment type="similarity">
    <text evidence="1 5">Belongs to the NAD(P)-dependent epimerase/dehydratase family. Fucose synthase subfamily.</text>
</comment>
<dbReference type="SUPFAM" id="SSF51735">
    <property type="entry name" value="NAD(P)-binding Rossmann-fold domains"/>
    <property type="match status" value="1"/>
</dbReference>
<comment type="pathway">
    <text evidence="5">Nucleotide-sugar biosynthesis; GDP-L-fucose biosynthesis via de novo pathway; GDP-L-fucose from GDP-alpha-D-mannose: step 2/2.</text>
</comment>
<evidence type="ECO:0000256" key="3">
    <source>
        <dbReference type="ARBA" id="ARBA00023002"/>
    </source>
</evidence>
<dbReference type="GO" id="GO:0070401">
    <property type="term" value="F:NADP+ binding"/>
    <property type="evidence" value="ECO:0007669"/>
    <property type="project" value="UniProtKB-UniRule"/>
</dbReference>
<evidence type="ECO:0000256" key="2">
    <source>
        <dbReference type="ARBA" id="ARBA00022857"/>
    </source>
</evidence>
<evidence type="ECO:0000313" key="8">
    <source>
        <dbReference type="Proteomes" id="UP000031643"/>
    </source>
</evidence>
<dbReference type="EMBL" id="AP014648">
    <property type="protein sequence ID" value="BAQ15729.1"/>
    <property type="molecule type" value="Genomic_DNA"/>
</dbReference>
<comment type="function">
    <text evidence="5">Catalyzes the two-step NADP-dependent conversion of GDP-4-dehydro-6-deoxy-D-mannose to GDP-fucose, involving an epimerase and a reductase reaction.</text>
</comment>
<comment type="catalytic activity">
    <reaction evidence="5">
        <text>GDP-beta-L-fucose + NADP(+) = GDP-4-dehydro-alpha-D-rhamnose + NADPH + H(+)</text>
        <dbReference type="Rhea" id="RHEA:18885"/>
        <dbReference type="ChEBI" id="CHEBI:15378"/>
        <dbReference type="ChEBI" id="CHEBI:57273"/>
        <dbReference type="ChEBI" id="CHEBI:57783"/>
        <dbReference type="ChEBI" id="CHEBI:57964"/>
        <dbReference type="ChEBI" id="CHEBI:58349"/>
        <dbReference type="EC" id="1.1.1.271"/>
    </reaction>
</comment>
<reference evidence="7 8" key="1">
    <citation type="submission" date="2014-09" db="EMBL/GenBank/DDBJ databases">
        <title>Genome sequencing of Methyloceanibacter caenitepidi Gela4.</title>
        <authorList>
            <person name="Takeuchi M."/>
            <person name="Susumu S."/>
            <person name="Kamagata Y."/>
            <person name="Oshima K."/>
            <person name="Hattori M."/>
            <person name="Iwasaki W."/>
        </authorList>
    </citation>
    <scope>NUCLEOTIDE SEQUENCE [LARGE SCALE GENOMIC DNA]</scope>
    <source>
        <strain evidence="7 8">Gela4</strain>
    </source>
</reference>
<dbReference type="Proteomes" id="UP000031643">
    <property type="component" value="Chromosome"/>
</dbReference>
<keyword evidence="8" id="KW-1185">Reference proteome</keyword>
<feature type="site" description="Important for catalytic activity" evidence="5">
    <location>
        <position position="124"/>
    </location>
</feature>
<dbReference type="CDD" id="cd05239">
    <property type="entry name" value="GDP_FS_SDR_e"/>
    <property type="match status" value="1"/>
</dbReference>
<dbReference type="KEGG" id="mcg:GL4_0259"/>
<dbReference type="PANTHER" id="PTHR43238">
    <property type="entry name" value="GDP-L-FUCOSE SYNTHASE"/>
    <property type="match status" value="1"/>
</dbReference>
<accession>A0A0A8K161</accession>
<dbReference type="UniPathway" id="UPA00128">
    <property type="reaction ID" value="UER00191"/>
</dbReference>
<feature type="binding site" evidence="5">
    <location>
        <position position="224"/>
    </location>
    <ligand>
        <name>substrate</name>
    </ligand>
</feature>
<evidence type="ECO:0000256" key="5">
    <source>
        <dbReference type="HAMAP-Rule" id="MF_00956"/>
    </source>
</evidence>
<keyword evidence="5" id="KW-0511">Multifunctional enzyme</keyword>
<evidence type="ECO:0000256" key="4">
    <source>
        <dbReference type="ARBA" id="ARBA00023235"/>
    </source>
</evidence>
<feature type="active site" description="Proton donor/acceptor" evidence="5">
    <location>
        <position position="151"/>
    </location>
</feature>
<feature type="binding site" evidence="5">
    <location>
        <position position="284"/>
    </location>
    <ligand>
        <name>substrate</name>
    </ligand>
</feature>
<dbReference type="InterPro" id="IPR028614">
    <property type="entry name" value="GDP_fucose/colitose_synth"/>
</dbReference>
<dbReference type="HOGENOM" id="CLU_007383_18_0_5"/>
<dbReference type="Gene3D" id="3.40.50.720">
    <property type="entry name" value="NAD(P)-binding Rossmann-like Domain"/>
    <property type="match status" value="1"/>
</dbReference>
<protein>
    <recommendedName>
        <fullName evidence="5">GDP-L-fucose synthase</fullName>
        <ecNumber evidence="5">1.1.1.271</ecNumber>
    </recommendedName>
    <alternativeName>
        <fullName evidence="5">GDP-4-keto-6-deoxy-D-mannose-3,5-epimerase-4-reductase</fullName>
    </alternativeName>
</protein>
<keyword evidence="3 5" id="KW-0560">Oxidoreductase</keyword>
<dbReference type="Gene3D" id="3.90.25.10">
    <property type="entry name" value="UDP-galactose 4-epimerase, domain 1"/>
    <property type="match status" value="1"/>
</dbReference>
<feature type="binding site" evidence="5">
    <location>
        <position position="194"/>
    </location>
    <ligand>
        <name>NADP(+)</name>
        <dbReference type="ChEBI" id="CHEBI:58349"/>
    </ligand>
</feature>